<keyword evidence="1" id="KW-1133">Transmembrane helix</keyword>
<accession>A0A4Q8QB57</accession>
<name>A0A4Q8QB57_9FLAO</name>
<comment type="caution">
    <text evidence="2">The sequence shown here is derived from an EMBL/GenBank/DDBJ whole genome shotgun (WGS) entry which is preliminary data.</text>
</comment>
<proteinExistence type="predicted"/>
<dbReference type="AlphaFoldDB" id="A0A4Q8QB57"/>
<protein>
    <submittedName>
        <fullName evidence="2">AtpZ/AtpI family protein</fullName>
    </submittedName>
</protein>
<keyword evidence="3" id="KW-1185">Reference proteome</keyword>
<dbReference type="RefSeq" id="WP_130614383.1">
    <property type="nucleotide sequence ID" value="NZ_SGIU01000002.1"/>
</dbReference>
<reference evidence="2 3" key="1">
    <citation type="submission" date="2019-02" db="EMBL/GenBank/DDBJ databases">
        <title>Draft genome sequence of Muricauda sp. 176CP4-71.</title>
        <authorList>
            <person name="Park J.-S."/>
        </authorList>
    </citation>
    <scope>NUCLEOTIDE SEQUENCE [LARGE SCALE GENOMIC DNA]</scope>
    <source>
        <strain evidence="2 3">176CP4-71</strain>
    </source>
</reference>
<evidence type="ECO:0000256" key="1">
    <source>
        <dbReference type="SAM" id="Phobius"/>
    </source>
</evidence>
<feature type="transmembrane region" description="Helical" evidence="1">
    <location>
        <begin position="49"/>
        <end position="68"/>
    </location>
</feature>
<evidence type="ECO:0000313" key="3">
    <source>
        <dbReference type="Proteomes" id="UP000291981"/>
    </source>
</evidence>
<evidence type="ECO:0000313" key="2">
    <source>
        <dbReference type="EMBL" id="TAI47511.1"/>
    </source>
</evidence>
<dbReference type="Pfam" id="PF09527">
    <property type="entry name" value="ATPase_gene1"/>
    <property type="match status" value="1"/>
</dbReference>
<feature type="transmembrane region" description="Helical" evidence="1">
    <location>
        <begin position="12"/>
        <end position="34"/>
    </location>
</feature>
<dbReference type="InterPro" id="IPR032820">
    <property type="entry name" value="ATPase_put"/>
</dbReference>
<dbReference type="OrthoDB" id="9798708at2"/>
<keyword evidence="1" id="KW-0812">Transmembrane</keyword>
<gene>
    <name evidence="2" type="ORF">EW142_12645</name>
</gene>
<dbReference type="Proteomes" id="UP000291981">
    <property type="component" value="Unassembled WGS sequence"/>
</dbReference>
<dbReference type="EMBL" id="SGIU01000002">
    <property type="protein sequence ID" value="TAI47511.1"/>
    <property type="molecule type" value="Genomic_DNA"/>
</dbReference>
<sequence length="76" mass="8580">MSQPKSPKKKDAFKNAAVLTGIAFEMGIIIYLSVQGGKWLDDHYQNEKNIFTVIATLLGVAISIWVVLQQLKRIKY</sequence>
<keyword evidence="1" id="KW-0472">Membrane</keyword>
<organism evidence="2 3">
    <name type="scientific">Flagellimonas allohymeniacidonis</name>
    <dbReference type="NCBI Taxonomy" id="2517819"/>
    <lineage>
        <taxon>Bacteria</taxon>
        <taxon>Pseudomonadati</taxon>
        <taxon>Bacteroidota</taxon>
        <taxon>Flavobacteriia</taxon>
        <taxon>Flavobacteriales</taxon>
        <taxon>Flavobacteriaceae</taxon>
        <taxon>Flagellimonas</taxon>
    </lineage>
</organism>